<gene>
    <name evidence="3" type="ORF">IFM89_008467</name>
</gene>
<feature type="region of interest" description="Disordered" evidence="2">
    <location>
        <begin position="277"/>
        <end position="376"/>
    </location>
</feature>
<keyword evidence="1" id="KW-0175">Coiled coil</keyword>
<feature type="compositionally biased region" description="Basic and acidic residues" evidence="2">
    <location>
        <begin position="277"/>
        <end position="296"/>
    </location>
</feature>
<evidence type="ECO:0000256" key="1">
    <source>
        <dbReference type="SAM" id="Coils"/>
    </source>
</evidence>
<organism evidence="3 4">
    <name type="scientific">Coptis chinensis</name>
    <dbReference type="NCBI Taxonomy" id="261450"/>
    <lineage>
        <taxon>Eukaryota</taxon>
        <taxon>Viridiplantae</taxon>
        <taxon>Streptophyta</taxon>
        <taxon>Embryophyta</taxon>
        <taxon>Tracheophyta</taxon>
        <taxon>Spermatophyta</taxon>
        <taxon>Magnoliopsida</taxon>
        <taxon>Ranunculales</taxon>
        <taxon>Ranunculaceae</taxon>
        <taxon>Coptidoideae</taxon>
        <taxon>Coptis</taxon>
    </lineage>
</organism>
<evidence type="ECO:0000313" key="4">
    <source>
        <dbReference type="Proteomes" id="UP000631114"/>
    </source>
</evidence>
<protein>
    <submittedName>
        <fullName evidence="3">Uncharacterized protein</fullName>
    </submittedName>
</protein>
<comment type="caution">
    <text evidence="3">The sequence shown here is derived from an EMBL/GenBank/DDBJ whole genome shotgun (WGS) entry which is preliminary data.</text>
</comment>
<dbReference type="Proteomes" id="UP000631114">
    <property type="component" value="Unassembled WGS sequence"/>
</dbReference>
<feature type="compositionally biased region" description="Basic and acidic residues" evidence="2">
    <location>
        <begin position="335"/>
        <end position="351"/>
    </location>
</feature>
<proteinExistence type="predicted"/>
<dbReference type="AlphaFoldDB" id="A0A835LGP2"/>
<name>A0A835LGP2_9MAGN</name>
<feature type="coiled-coil region" evidence="1">
    <location>
        <begin position="52"/>
        <end position="100"/>
    </location>
</feature>
<keyword evidence="4" id="KW-1185">Reference proteome</keyword>
<reference evidence="3 4" key="1">
    <citation type="submission" date="2020-10" db="EMBL/GenBank/DDBJ databases">
        <title>The Coptis chinensis genome and diversification of protoberbering-type alkaloids.</title>
        <authorList>
            <person name="Wang B."/>
            <person name="Shu S."/>
            <person name="Song C."/>
            <person name="Liu Y."/>
        </authorList>
    </citation>
    <scope>NUCLEOTIDE SEQUENCE [LARGE SCALE GENOMIC DNA]</scope>
    <source>
        <strain evidence="3">HL-2020</strain>
        <tissue evidence="3">Leaf</tissue>
    </source>
</reference>
<dbReference type="PANTHER" id="PTHR34121:SF1">
    <property type="entry name" value="FILAMIN-A-INTERACTING PROTEIN 1"/>
    <property type="match status" value="1"/>
</dbReference>
<dbReference type="OrthoDB" id="2019255at2759"/>
<dbReference type="PANTHER" id="PTHR34121">
    <property type="entry name" value="MYOSIN-11"/>
    <property type="match status" value="1"/>
</dbReference>
<sequence length="376" mass="42751">MARYHIDKLKILSDSLASSTSKAEKRISDHRHQKEEALKFRVAKASEVSEVEKDLTAEISALETQRDELEAELKRVNISLSSALKRLHNTREEREQFDEANNQIVSHLKTKEDEQSRSISSCRVEADVVKTWINFLEDTWVLQSSYTEQKDKQANDELDKSGNYFLDVVVHHLSAYKGELGVSITRIRKFVENMKNLNEGSEMASGVASENSQIINPQKNLEEEYLDYEAKIVTTFSVVDNMKEQFYALHGKVSGKEDARVKELFNSIEQIRAEFDSIERPTLEMESPPSREETPQKSRLHLTAPTAVTTPPPGEEEKLEKPSPKSEQLLDAEAELAKLESEFGKDGRDYSTEEIGGWEFDELESELQYGDSGASK</sequence>
<accession>A0A835LGP2</accession>
<evidence type="ECO:0000313" key="3">
    <source>
        <dbReference type="EMBL" id="KAF9591817.1"/>
    </source>
</evidence>
<evidence type="ECO:0000256" key="2">
    <source>
        <dbReference type="SAM" id="MobiDB-lite"/>
    </source>
</evidence>
<dbReference type="EMBL" id="JADFTS010000008">
    <property type="protein sequence ID" value="KAF9591817.1"/>
    <property type="molecule type" value="Genomic_DNA"/>
</dbReference>
<feature type="compositionally biased region" description="Basic and acidic residues" evidence="2">
    <location>
        <begin position="315"/>
        <end position="324"/>
    </location>
</feature>